<gene>
    <name evidence="2" type="ORF">ESA94_11410</name>
</gene>
<organism evidence="2 3">
    <name type="scientific">Lacibacter luteus</name>
    <dbReference type="NCBI Taxonomy" id="2508719"/>
    <lineage>
        <taxon>Bacteria</taxon>
        <taxon>Pseudomonadati</taxon>
        <taxon>Bacteroidota</taxon>
        <taxon>Chitinophagia</taxon>
        <taxon>Chitinophagales</taxon>
        <taxon>Chitinophagaceae</taxon>
        <taxon>Lacibacter</taxon>
    </lineage>
</organism>
<evidence type="ECO:0000259" key="1">
    <source>
        <dbReference type="SMART" id="SM00867"/>
    </source>
</evidence>
<evidence type="ECO:0000313" key="3">
    <source>
        <dbReference type="Proteomes" id="UP000290204"/>
    </source>
</evidence>
<reference evidence="2 3" key="1">
    <citation type="submission" date="2019-01" db="EMBL/GenBank/DDBJ databases">
        <title>Lacibacter sp. strain TTM-7.</title>
        <authorList>
            <person name="Chen W.-M."/>
        </authorList>
    </citation>
    <scope>NUCLEOTIDE SEQUENCE [LARGE SCALE GENOMIC DNA]</scope>
    <source>
        <strain evidence="2 3">TTM-7</strain>
    </source>
</reference>
<protein>
    <submittedName>
        <fullName evidence="2">Polyisoprenoid-binding protein</fullName>
    </submittedName>
</protein>
<dbReference type="RefSeq" id="WP_129131040.1">
    <property type="nucleotide sequence ID" value="NZ_SDHW01000003.1"/>
</dbReference>
<dbReference type="Pfam" id="PF04264">
    <property type="entry name" value="YceI"/>
    <property type="match status" value="1"/>
</dbReference>
<dbReference type="Proteomes" id="UP000290204">
    <property type="component" value="Unassembled WGS sequence"/>
</dbReference>
<dbReference type="SUPFAM" id="SSF101874">
    <property type="entry name" value="YceI-like"/>
    <property type="match status" value="1"/>
</dbReference>
<feature type="domain" description="Lipid/polyisoprenoid-binding YceI-like" evidence="1">
    <location>
        <begin position="3"/>
        <end position="171"/>
    </location>
</feature>
<dbReference type="InterPro" id="IPR007372">
    <property type="entry name" value="Lipid/polyisoprenoid-bd_YceI"/>
</dbReference>
<dbReference type="PANTHER" id="PTHR34406">
    <property type="entry name" value="PROTEIN YCEI"/>
    <property type="match status" value="1"/>
</dbReference>
<comment type="caution">
    <text evidence="2">The sequence shown here is derived from an EMBL/GenBank/DDBJ whole genome shotgun (WGS) entry which is preliminary data.</text>
</comment>
<proteinExistence type="predicted"/>
<dbReference type="Gene3D" id="2.40.128.110">
    <property type="entry name" value="Lipid/polyisoprenoid-binding, YceI-like"/>
    <property type="match status" value="1"/>
</dbReference>
<dbReference type="AlphaFoldDB" id="A0A4Q1CH79"/>
<dbReference type="SMART" id="SM00867">
    <property type="entry name" value="YceI"/>
    <property type="match status" value="1"/>
</dbReference>
<sequence>MATYKIDAAHSDIIFKVKHLMITTVTGQFKTFDATLTTDKDDFSDAVVTFTADINSVDTRNEQRDGHLKSDDFFAAEKYPELKFVSSSVSKTGDGLVLKGDLTIRDVTKPIELKADYNGVVVDPWGQTKIGFEAEGKIKRKEFGLGWDAVTEAGGVVVSDDVKLQFHVQFVKQ</sequence>
<keyword evidence="3" id="KW-1185">Reference proteome</keyword>
<accession>A0A4Q1CH79</accession>
<evidence type="ECO:0000313" key="2">
    <source>
        <dbReference type="EMBL" id="RXK59667.1"/>
    </source>
</evidence>
<dbReference type="PANTHER" id="PTHR34406:SF1">
    <property type="entry name" value="PROTEIN YCEI"/>
    <property type="match status" value="1"/>
</dbReference>
<dbReference type="InterPro" id="IPR036761">
    <property type="entry name" value="TTHA0802/YceI-like_sf"/>
</dbReference>
<dbReference type="OrthoDB" id="9811006at2"/>
<name>A0A4Q1CH79_9BACT</name>
<dbReference type="EMBL" id="SDHW01000003">
    <property type="protein sequence ID" value="RXK59667.1"/>
    <property type="molecule type" value="Genomic_DNA"/>
</dbReference>